<dbReference type="InterPro" id="IPR019428">
    <property type="entry name" value="7TM_GPCR_serpentine_rcpt_Str"/>
</dbReference>
<keyword evidence="3" id="KW-1185">Reference proteome</keyword>
<organism evidence="2 3">
    <name type="scientific">Bursaphelenchus okinawaensis</name>
    <dbReference type="NCBI Taxonomy" id="465554"/>
    <lineage>
        <taxon>Eukaryota</taxon>
        <taxon>Metazoa</taxon>
        <taxon>Ecdysozoa</taxon>
        <taxon>Nematoda</taxon>
        <taxon>Chromadorea</taxon>
        <taxon>Rhabditida</taxon>
        <taxon>Tylenchina</taxon>
        <taxon>Tylenchomorpha</taxon>
        <taxon>Aphelenchoidea</taxon>
        <taxon>Aphelenchoididae</taxon>
        <taxon>Bursaphelenchus</taxon>
    </lineage>
</organism>
<comment type="caution">
    <text evidence="2">The sequence shown here is derived from an EMBL/GenBank/DDBJ whole genome shotgun (WGS) entry which is preliminary data.</text>
</comment>
<evidence type="ECO:0000313" key="2">
    <source>
        <dbReference type="EMBL" id="CAD5221177.1"/>
    </source>
</evidence>
<protein>
    <submittedName>
        <fullName evidence="2">Uncharacterized protein</fullName>
    </submittedName>
</protein>
<gene>
    <name evidence="2" type="ORF">BOKJ2_LOCUS9314</name>
</gene>
<dbReference type="PANTHER" id="PTHR22943:SF248">
    <property type="entry name" value="SEVEN TM RECEPTOR"/>
    <property type="match status" value="1"/>
</dbReference>
<dbReference type="OrthoDB" id="5775195at2759"/>
<feature type="transmembrane region" description="Helical" evidence="1">
    <location>
        <begin position="75"/>
        <end position="96"/>
    </location>
</feature>
<dbReference type="EMBL" id="CAJFDH010000004">
    <property type="protein sequence ID" value="CAD5221177.1"/>
    <property type="molecule type" value="Genomic_DNA"/>
</dbReference>
<proteinExistence type="predicted"/>
<keyword evidence="1" id="KW-1133">Transmembrane helix</keyword>
<keyword evidence="1" id="KW-0472">Membrane</keyword>
<reference evidence="2" key="1">
    <citation type="submission" date="2020-09" db="EMBL/GenBank/DDBJ databases">
        <authorList>
            <person name="Kikuchi T."/>
        </authorList>
    </citation>
    <scope>NUCLEOTIDE SEQUENCE</scope>
    <source>
        <strain evidence="2">SH1</strain>
    </source>
</reference>
<keyword evidence="1" id="KW-0812">Transmembrane</keyword>
<dbReference type="EMBL" id="CAJFCW020000004">
    <property type="protein sequence ID" value="CAG9114697.1"/>
    <property type="molecule type" value="Genomic_DNA"/>
</dbReference>
<name>A0A811L1V4_9BILA</name>
<dbReference type="Proteomes" id="UP000783686">
    <property type="component" value="Unassembled WGS sequence"/>
</dbReference>
<feature type="transmembrane region" description="Helical" evidence="1">
    <location>
        <begin position="47"/>
        <end position="68"/>
    </location>
</feature>
<dbReference type="Pfam" id="PF10326">
    <property type="entry name" value="7TM_GPCR_Str"/>
    <property type="match status" value="1"/>
</dbReference>
<accession>A0A811L1V4</accession>
<dbReference type="Proteomes" id="UP000614601">
    <property type="component" value="Unassembled WGS sequence"/>
</dbReference>
<sequence>MFAGIYATSLYYGVRTVKIFAENVTNQTPSAITMQKQLTTVLTIQSIIPIVTSIGPILVSITCILFKIELRGFEVTLYGCMAWIPVLNALTSIIFIKQYRQFIVQMWKTKSVKISGMSWISNSRPTRTNSQIP</sequence>
<evidence type="ECO:0000256" key="1">
    <source>
        <dbReference type="SAM" id="Phobius"/>
    </source>
</evidence>
<evidence type="ECO:0000313" key="3">
    <source>
        <dbReference type="Proteomes" id="UP000614601"/>
    </source>
</evidence>
<dbReference type="AlphaFoldDB" id="A0A811L1V4"/>
<dbReference type="PANTHER" id="PTHR22943">
    <property type="entry name" value="7-TRANSMEMBRANE DOMAIN RECEPTOR C.ELEGANS"/>
    <property type="match status" value="1"/>
</dbReference>